<dbReference type="OrthoDB" id="74314at2759"/>
<organism evidence="9">
    <name type="scientific">Spathaspora passalidarum (strain NRRL Y-27907 / 11-Y1)</name>
    <dbReference type="NCBI Taxonomy" id="619300"/>
    <lineage>
        <taxon>Eukaryota</taxon>
        <taxon>Fungi</taxon>
        <taxon>Dikarya</taxon>
        <taxon>Ascomycota</taxon>
        <taxon>Saccharomycotina</taxon>
        <taxon>Pichiomycetes</taxon>
        <taxon>Debaryomycetaceae</taxon>
        <taxon>Spathaspora</taxon>
    </lineage>
</organism>
<proteinExistence type="predicted"/>
<dbReference type="FunCoup" id="G3ANU4">
    <property type="interactions" value="71"/>
</dbReference>
<dbReference type="EMBL" id="GL996502">
    <property type="protein sequence ID" value="EGW32028.1"/>
    <property type="molecule type" value="Genomic_DNA"/>
</dbReference>
<evidence type="ECO:0000313" key="9">
    <source>
        <dbReference type="Proteomes" id="UP000000709"/>
    </source>
</evidence>
<dbReference type="GeneID" id="18873729"/>
<dbReference type="RefSeq" id="XP_007375304.1">
    <property type="nucleotide sequence ID" value="XM_007375242.1"/>
</dbReference>
<feature type="compositionally biased region" description="Low complexity" evidence="5">
    <location>
        <begin position="60"/>
        <end position="76"/>
    </location>
</feature>
<keyword evidence="2 6" id="KW-0812">Transmembrane</keyword>
<keyword evidence="4 6" id="KW-0472">Membrane</keyword>
<dbReference type="Pfam" id="PF06398">
    <property type="entry name" value="Pex24p"/>
    <property type="match status" value="1"/>
</dbReference>
<keyword evidence="3 6" id="KW-1133">Transmembrane helix</keyword>
<evidence type="ECO:0000256" key="4">
    <source>
        <dbReference type="ARBA" id="ARBA00023136"/>
    </source>
</evidence>
<reference evidence="8 9" key="1">
    <citation type="journal article" date="2011" name="Proc. Natl. Acad. Sci. U.S.A.">
        <title>Comparative genomics of xylose-fermenting fungi for enhanced biofuel production.</title>
        <authorList>
            <person name="Wohlbach D.J."/>
            <person name="Kuo A."/>
            <person name="Sato T.K."/>
            <person name="Potts K.M."/>
            <person name="Salamov A.A."/>
            <person name="LaButti K.M."/>
            <person name="Sun H."/>
            <person name="Clum A."/>
            <person name="Pangilinan J.L."/>
            <person name="Lindquist E.A."/>
            <person name="Lucas S."/>
            <person name="Lapidus A."/>
            <person name="Jin M."/>
            <person name="Gunawan C."/>
            <person name="Balan V."/>
            <person name="Dale B.E."/>
            <person name="Jeffries T.W."/>
            <person name="Zinkel R."/>
            <person name="Barry K.W."/>
            <person name="Grigoriev I.V."/>
            <person name="Gasch A.P."/>
        </authorList>
    </citation>
    <scope>NUCLEOTIDE SEQUENCE [LARGE SCALE GENOMIC DNA]</scope>
    <source>
        <strain evidence="9">NRRL Y-27907 / 11-Y1</strain>
    </source>
</reference>
<keyword evidence="9" id="KW-1185">Reference proteome</keyword>
<dbReference type="GO" id="GO:0005778">
    <property type="term" value="C:peroxisomal membrane"/>
    <property type="evidence" value="ECO:0007669"/>
    <property type="project" value="UniProtKB-ARBA"/>
</dbReference>
<feature type="region of interest" description="Disordered" evidence="5">
    <location>
        <begin position="42"/>
        <end position="76"/>
    </location>
</feature>
<dbReference type="GO" id="GO:0007031">
    <property type="term" value="P:peroxisome organization"/>
    <property type="evidence" value="ECO:0007669"/>
    <property type="project" value="TreeGrafter"/>
</dbReference>
<evidence type="ECO:0000256" key="3">
    <source>
        <dbReference type="ARBA" id="ARBA00022989"/>
    </source>
</evidence>
<feature type="transmembrane region" description="Helical" evidence="6">
    <location>
        <begin position="269"/>
        <end position="289"/>
    </location>
</feature>
<dbReference type="KEGG" id="spaa:SPAPADRAFT_61128"/>
<dbReference type="PANTHER" id="PTHR28304:SF2">
    <property type="entry name" value="PEROXISOMAL MEMBRANE PROTEIN PEX29"/>
    <property type="match status" value="1"/>
</dbReference>
<dbReference type="STRING" id="619300.G3ANU4"/>
<evidence type="ECO:0000256" key="2">
    <source>
        <dbReference type="ARBA" id="ARBA00022692"/>
    </source>
</evidence>
<feature type="transmembrane region" description="Helical" evidence="6">
    <location>
        <begin position="147"/>
        <end position="168"/>
    </location>
</feature>
<dbReference type="InterPro" id="IPR010482">
    <property type="entry name" value="TECPR1-like_DysF"/>
</dbReference>
<dbReference type="Proteomes" id="UP000000709">
    <property type="component" value="Unassembled WGS sequence"/>
</dbReference>
<evidence type="ECO:0000256" key="1">
    <source>
        <dbReference type="ARBA" id="ARBA00004141"/>
    </source>
</evidence>
<accession>G3ANU4</accession>
<dbReference type="InParanoid" id="G3ANU4"/>
<evidence type="ECO:0000313" key="8">
    <source>
        <dbReference type="EMBL" id="EGW32028.1"/>
    </source>
</evidence>
<evidence type="ECO:0000256" key="5">
    <source>
        <dbReference type="SAM" id="MobiDB-lite"/>
    </source>
</evidence>
<evidence type="ECO:0000259" key="7">
    <source>
        <dbReference type="Pfam" id="PF06398"/>
    </source>
</evidence>
<dbReference type="HOGENOM" id="CLU_023118_0_0_1"/>
<dbReference type="InterPro" id="IPR052816">
    <property type="entry name" value="Peroxisomal_Membrane_PEX28-32"/>
</dbReference>
<feature type="compositionally biased region" description="Acidic residues" evidence="5">
    <location>
        <begin position="50"/>
        <end position="59"/>
    </location>
</feature>
<comment type="subcellular location">
    <subcellularLocation>
        <location evidence="1">Membrane</location>
        <topology evidence="1">Multi-pass membrane protein</topology>
    </subcellularLocation>
</comment>
<dbReference type="PANTHER" id="PTHR28304">
    <property type="entry name" value="PEROXISOMAL MEMBRANE PROTEIN PEX29"/>
    <property type="match status" value="1"/>
</dbReference>
<sequence length="496" mass="57834">MDQVSNILGNILSIEEGSPEVIDTRPKTIKRKSLELDFSTFWNSDKKTEEDSEENEDDSNMSVASVPPANSGSSSSQYMADKLMEKALAMIIPTEIHDYQTTKIIEDRIAIQKQRPGLSFNIMQKNSNMLHQRNSSNYVMINSIIQFFNWDDTYFTIGVLLIITHIILKPLLLTVAPLVFVLANVIIPHYLLVYPPDATQKYLDVNPVPANLPLGKYKIAKPVPLFSREFFLNLTDTQNFMRYYIDSYDFIVWITRDYLYFKDEQVSSLVLLLMLGTIIMNFYTVPILFEFALNHVRFVKISMILSIWLFVIMLHPNNRGSLLEWLYNEDTRLNFQNYVNKVEAKLIGLLEENEPGSEDDSIYVEIFELQKLDLGTKIWEFIGFTPNFYTANTSTRQYNSSISKDEDNTPEGPKYLRIPRKDTLNEILPPKTYEFVGSWTIDYNVTSWVEQNLIKDLVIIDDDEKWAYDYTEDDEITTDVFRRRRWIRKVTRSKTA</sequence>
<name>G3ANU4_SPAPN</name>
<dbReference type="OMA" id="QNCMDDF"/>
<feature type="domain" description="TECPR1-like DysF" evidence="7">
    <location>
        <begin position="118"/>
        <end position="488"/>
    </location>
</feature>
<dbReference type="eggNOG" id="ENOG502QQTF">
    <property type="taxonomic scope" value="Eukaryota"/>
</dbReference>
<evidence type="ECO:0000256" key="6">
    <source>
        <dbReference type="SAM" id="Phobius"/>
    </source>
</evidence>
<protein>
    <recommendedName>
        <fullName evidence="7">TECPR1-like DysF domain-containing protein</fullName>
    </recommendedName>
</protein>
<feature type="transmembrane region" description="Helical" evidence="6">
    <location>
        <begin position="174"/>
        <end position="193"/>
    </location>
</feature>
<dbReference type="AlphaFoldDB" id="G3ANU4"/>
<gene>
    <name evidence="8" type="ORF">SPAPADRAFT_61128</name>
</gene>